<comment type="function">
    <text evidence="11">Specifically methylates the N1 position of guanosine-37 in various cytoplasmic and mitochondrial tRNAs. Methylation is not dependent on the nature of the nucleoside 5' of the target nucleoside. This is the first step in the biosynthesis of wybutosine (yW), a modified base adjacent to the anticodon of tRNAs and required for accurate decoding.</text>
</comment>
<evidence type="ECO:0000313" key="13">
    <source>
        <dbReference type="EMBL" id="KAL0357636.1"/>
    </source>
</evidence>
<dbReference type="Pfam" id="PF07859">
    <property type="entry name" value="Abhydrolase_3"/>
    <property type="match status" value="1"/>
</dbReference>
<dbReference type="InterPro" id="IPR056744">
    <property type="entry name" value="TRM5/TYW2-like_N"/>
</dbReference>
<dbReference type="GO" id="GO:0052906">
    <property type="term" value="F:tRNA (guanine(37)-N1)-methyltransferase activity"/>
    <property type="evidence" value="ECO:0007669"/>
    <property type="project" value="UniProtKB-UniRule"/>
</dbReference>
<keyword evidence="8 11" id="KW-0496">Mitochondrion</keyword>
<dbReference type="EMBL" id="JACGWM010000008">
    <property type="protein sequence ID" value="KAL0357636.1"/>
    <property type="molecule type" value="Genomic_DNA"/>
</dbReference>
<evidence type="ECO:0000256" key="7">
    <source>
        <dbReference type="ARBA" id="ARBA00022694"/>
    </source>
</evidence>
<dbReference type="InterPro" id="IPR029063">
    <property type="entry name" value="SAM-dependent_MTases_sf"/>
</dbReference>
<dbReference type="InterPro" id="IPR025792">
    <property type="entry name" value="tRNA_Gua_MeTrfase_euk"/>
</dbReference>
<reference evidence="13" key="2">
    <citation type="journal article" date="2024" name="Plant">
        <title>Genomic evolution and insights into agronomic trait innovations of Sesamum species.</title>
        <authorList>
            <person name="Miao H."/>
            <person name="Wang L."/>
            <person name="Qu L."/>
            <person name="Liu H."/>
            <person name="Sun Y."/>
            <person name="Le M."/>
            <person name="Wang Q."/>
            <person name="Wei S."/>
            <person name="Zheng Y."/>
            <person name="Lin W."/>
            <person name="Duan Y."/>
            <person name="Cao H."/>
            <person name="Xiong S."/>
            <person name="Wang X."/>
            <person name="Wei L."/>
            <person name="Li C."/>
            <person name="Ma Q."/>
            <person name="Ju M."/>
            <person name="Zhao R."/>
            <person name="Li G."/>
            <person name="Mu C."/>
            <person name="Tian Q."/>
            <person name="Mei H."/>
            <person name="Zhang T."/>
            <person name="Gao T."/>
            <person name="Zhang H."/>
        </authorList>
    </citation>
    <scope>NUCLEOTIDE SEQUENCE</scope>
    <source>
        <strain evidence="13">KEN8</strain>
    </source>
</reference>
<keyword evidence="9 11" id="KW-0539">Nucleus</keyword>
<dbReference type="PANTHER" id="PTHR23245">
    <property type="entry name" value="TRNA METHYLTRANSFERASE"/>
    <property type="match status" value="1"/>
</dbReference>
<feature type="binding site" evidence="11">
    <location>
        <position position="208"/>
    </location>
    <ligand>
        <name>S-adenosyl-L-methionine</name>
        <dbReference type="ChEBI" id="CHEBI:59789"/>
    </ligand>
</feature>
<evidence type="ECO:0000256" key="1">
    <source>
        <dbReference type="ARBA" id="ARBA00009775"/>
    </source>
</evidence>
<dbReference type="EC" id="2.1.1.228" evidence="11"/>
<feature type="domain" description="SAM-dependent methyltransferase TRM5/TYW2-type" evidence="12">
    <location>
        <begin position="117"/>
        <end position="398"/>
    </location>
</feature>
<reference evidence="13" key="1">
    <citation type="submission" date="2020-06" db="EMBL/GenBank/DDBJ databases">
        <authorList>
            <person name="Li T."/>
            <person name="Hu X."/>
            <person name="Zhang T."/>
            <person name="Song X."/>
            <person name="Zhang H."/>
            <person name="Dai N."/>
            <person name="Sheng W."/>
            <person name="Hou X."/>
            <person name="Wei L."/>
        </authorList>
    </citation>
    <scope>NUCLEOTIDE SEQUENCE</scope>
    <source>
        <strain evidence="13">KEN8</strain>
        <tissue evidence="13">Leaf</tissue>
    </source>
</reference>
<keyword evidence="3 11" id="KW-0963">Cytoplasm</keyword>
<evidence type="ECO:0000256" key="11">
    <source>
        <dbReference type="HAMAP-Rule" id="MF_03152"/>
    </source>
</evidence>
<dbReference type="InterPro" id="IPR056743">
    <property type="entry name" value="TRM5-TYW2-like_MTfase"/>
</dbReference>
<gene>
    <name evidence="13" type="ORF">Scaly_1449300</name>
</gene>
<feature type="binding site" evidence="11">
    <location>
        <begin position="274"/>
        <end position="275"/>
    </location>
    <ligand>
        <name>S-adenosyl-L-methionine</name>
        <dbReference type="ChEBI" id="CHEBI:59789"/>
    </ligand>
</feature>
<protein>
    <recommendedName>
        <fullName evidence="11">tRNA (guanine(37)-N1)-methyltransferase</fullName>
        <ecNumber evidence="11">2.1.1.228</ecNumber>
    </recommendedName>
    <alternativeName>
        <fullName evidence="11">M1G-methyltransferase</fullName>
    </alternativeName>
    <alternativeName>
        <fullName evidence="11">tRNA [GM37] methyltransferase</fullName>
    </alternativeName>
    <alternativeName>
        <fullName evidence="11">tRNA methyltransferase 5 homolog</fullName>
    </alternativeName>
</protein>
<dbReference type="Gene3D" id="3.40.50.1820">
    <property type="entry name" value="alpha/beta hydrolase"/>
    <property type="match status" value="1"/>
</dbReference>
<comment type="similarity">
    <text evidence="1">Belongs to the class I-like SAM-binding methyltransferase superfamily. TRM5/TYW2 family.</text>
</comment>
<comment type="similarity">
    <text evidence="11">Belongs to the TRM5 / TYW2 family.</text>
</comment>
<dbReference type="FunFam" id="3.40.50.150:FF:000193">
    <property type="entry name" value="tRNA (guanine(37)-N1)-methyltransferase"/>
    <property type="match status" value="1"/>
</dbReference>
<comment type="subunit">
    <text evidence="11">Monomer.</text>
</comment>
<evidence type="ECO:0000256" key="6">
    <source>
        <dbReference type="ARBA" id="ARBA00022691"/>
    </source>
</evidence>
<dbReference type="HAMAP" id="MF_03152">
    <property type="entry name" value="TRM5"/>
    <property type="match status" value="1"/>
</dbReference>
<evidence type="ECO:0000256" key="4">
    <source>
        <dbReference type="ARBA" id="ARBA00022603"/>
    </source>
</evidence>
<dbReference type="InterPro" id="IPR029058">
    <property type="entry name" value="AB_hydrolase_fold"/>
</dbReference>
<dbReference type="Pfam" id="PF25133">
    <property type="entry name" value="TYW2_N_2"/>
    <property type="match status" value="1"/>
</dbReference>
<dbReference type="InterPro" id="IPR030382">
    <property type="entry name" value="MeTrfase_TRM5/TYW2"/>
</dbReference>
<dbReference type="GO" id="GO:0070901">
    <property type="term" value="P:mitochondrial tRNA methylation"/>
    <property type="evidence" value="ECO:0007669"/>
    <property type="project" value="UniProtKB-ARBA"/>
</dbReference>
<evidence type="ECO:0000256" key="9">
    <source>
        <dbReference type="ARBA" id="ARBA00023242"/>
    </source>
</evidence>
<evidence type="ECO:0000256" key="10">
    <source>
        <dbReference type="ARBA" id="ARBA00047783"/>
    </source>
</evidence>
<dbReference type="PANTHER" id="PTHR23245:SF36">
    <property type="entry name" value="TRNA (GUANINE(37)-N1)-METHYLTRANSFERASE"/>
    <property type="match status" value="1"/>
</dbReference>
<dbReference type="AlphaFoldDB" id="A0AAW2PT75"/>
<dbReference type="CDD" id="cd02440">
    <property type="entry name" value="AdoMet_MTases"/>
    <property type="match status" value="1"/>
</dbReference>
<name>A0AAW2PT75_9LAMI</name>
<dbReference type="InterPro" id="IPR013094">
    <property type="entry name" value="AB_hydrolase_3"/>
</dbReference>
<feature type="binding site" evidence="11">
    <location>
        <begin position="246"/>
        <end position="247"/>
    </location>
    <ligand>
        <name>S-adenosyl-L-methionine</name>
        <dbReference type="ChEBI" id="CHEBI:59789"/>
    </ligand>
</feature>
<proteinExistence type="inferred from homology"/>
<keyword evidence="4 11" id="KW-0489">Methyltransferase</keyword>
<accession>A0AAW2PT75</accession>
<comment type="catalytic activity">
    <reaction evidence="10 11">
        <text>guanosine(37) in tRNA + S-adenosyl-L-methionine = N(1)-methylguanosine(37) in tRNA + S-adenosyl-L-homocysteine + H(+)</text>
        <dbReference type="Rhea" id="RHEA:36899"/>
        <dbReference type="Rhea" id="RHEA-COMP:10145"/>
        <dbReference type="Rhea" id="RHEA-COMP:10147"/>
        <dbReference type="ChEBI" id="CHEBI:15378"/>
        <dbReference type="ChEBI" id="CHEBI:57856"/>
        <dbReference type="ChEBI" id="CHEBI:59789"/>
        <dbReference type="ChEBI" id="CHEBI:73542"/>
        <dbReference type="ChEBI" id="CHEBI:74269"/>
        <dbReference type="EC" id="2.1.1.228"/>
    </reaction>
</comment>
<evidence type="ECO:0000256" key="3">
    <source>
        <dbReference type="ARBA" id="ARBA00022490"/>
    </source>
</evidence>
<comment type="similarity">
    <text evidence="2">Belongs to the 'GDXG' lipolytic enzyme family.</text>
</comment>
<evidence type="ECO:0000256" key="5">
    <source>
        <dbReference type="ARBA" id="ARBA00022679"/>
    </source>
</evidence>
<dbReference type="FunFam" id="3.30.300.110:FF:000001">
    <property type="entry name" value="tRNA (guanine(37)-N1)-methyltransferase"/>
    <property type="match status" value="1"/>
</dbReference>
<dbReference type="PROSITE" id="PS51684">
    <property type="entry name" value="SAM_MT_TRM5_TYW2"/>
    <property type="match status" value="1"/>
</dbReference>
<keyword evidence="6 11" id="KW-0949">S-adenosyl-L-methionine</keyword>
<dbReference type="Gene3D" id="3.40.50.150">
    <property type="entry name" value="Vaccinia Virus protein VP39"/>
    <property type="match status" value="1"/>
</dbReference>
<evidence type="ECO:0000259" key="12">
    <source>
        <dbReference type="PROSITE" id="PS51684"/>
    </source>
</evidence>
<evidence type="ECO:0000256" key="2">
    <source>
        <dbReference type="ARBA" id="ARBA00010515"/>
    </source>
</evidence>
<comment type="subcellular location">
    <subcellularLocation>
        <location evidence="11">Mitochondrion matrix</location>
    </subcellularLocation>
    <subcellularLocation>
        <location evidence="11">Nucleus</location>
    </subcellularLocation>
    <subcellularLocation>
        <location evidence="11">Cytoplasm</location>
    </subcellularLocation>
    <text evidence="11">Predominantly in the mitochondria and in the nucleus.</text>
</comment>
<keyword evidence="5 11" id="KW-0808">Transferase</keyword>
<dbReference type="GO" id="GO:0016787">
    <property type="term" value="F:hydrolase activity"/>
    <property type="evidence" value="ECO:0007669"/>
    <property type="project" value="InterPro"/>
</dbReference>
<dbReference type="SUPFAM" id="SSF53335">
    <property type="entry name" value="S-adenosyl-L-methionine-dependent methyltransferases"/>
    <property type="match status" value="1"/>
</dbReference>
<dbReference type="GO" id="GO:0005759">
    <property type="term" value="C:mitochondrial matrix"/>
    <property type="evidence" value="ECO:0007669"/>
    <property type="project" value="UniProtKB-SubCell"/>
</dbReference>
<dbReference type="GO" id="GO:0005634">
    <property type="term" value="C:nucleus"/>
    <property type="evidence" value="ECO:0007669"/>
    <property type="project" value="UniProtKB-SubCell"/>
</dbReference>
<comment type="caution">
    <text evidence="11">Lacks conserved residue(s) required for the propagation of feature annotation.</text>
</comment>
<dbReference type="GO" id="GO:0002939">
    <property type="term" value="P:tRNA N1-guanine methylation"/>
    <property type="evidence" value="ECO:0007669"/>
    <property type="project" value="TreeGrafter"/>
</dbReference>
<dbReference type="Pfam" id="PF02475">
    <property type="entry name" value="TRM5-TYW2_MTfase"/>
    <property type="match status" value="1"/>
</dbReference>
<evidence type="ECO:0000256" key="8">
    <source>
        <dbReference type="ARBA" id="ARBA00023128"/>
    </source>
</evidence>
<keyword evidence="7 11" id="KW-0819">tRNA processing</keyword>
<dbReference type="Gene3D" id="3.30.300.110">
    <property type="entry name" value="Met-10+ protein-like domains"/>
    <property type="match status" value="1"/>
</dbReference>
<sequence>MLDERKFDVQLNLWALRIPREHCKLATRILNGYLLDRPRIKPITEDPTCEKNRYMILSEKIQNPDLSEIPSHKVDEVKELFEIEVVPYSMTLGYSYWTADHILKQILPPGLEVPSSFETIVKSYRPPDITDELLPYKDVISKVIYDKNYPRIKTIVNKVGTITNEFRVPKFEVLAGDCNMVTEVKQYGAIFKLDYGLVYWNSRLEHEHLRLISKFQAGDTVCDMFAGIGPFAIPAAQKGCQVYANDLNPDSIHYLKINAEINKVANLVRAYNLDARKFISSLMEVPTSQACLQSDVSNWKTSEKHKIRPDSPKAGSHLFNSHVSFLDAFRGLIHKKYWKGSLPWVHCYCFIRANETEDLIISEAEAALGASIQDPTFHRVRDVAPNKAMFCLSFRLPEEACIAVDMAKNAVHDEITCSRHQTHRQHHPVSTSDVPVDPSRNLWFRLFVPTTASNTPLPFILYFHGGGFYAFGPDFINYDSLCSHLAAQLPAVIASVNYRLAPEHRYPSQYEDGYESLQFINSHNYAVLPANTDLSKCFIAGDSAGGNIAHHVTVRACNNSQQLDKLRIEGLMLLQPFFGGEERTEAELRLKMAPVLNVEYTDTMWRGFLPDGADRNHHAANVLNSGEVKNVELPRTVVVVGGYDPLQDWQRRYVEWMNKCGKEVELVEYPNAIHGFYLFPEVAEYQLLFHSMRDFITKHQLSS</sequence>
<dbReference type="SUPFAM" id="SSF53474">
    <property type="entry name" value="alpha/beta-Hydrolases"/>
    <property type="match status" value="1"/>
</dbReference>
<organism evidence="13">
    <name type="scientific">Sesamum calycinum</name>
    <dbReference type="NCBI Taxonomy" id="2727403"/>
    <lineage>
        <taxon>Eukaryota</taxon>
        <taxon>Viridiplantae</taxon>
        <taxon>Streptophyta</taxon>
        <taxon>Embryophyta</taxon>
        <taxon>Tracheophyta</taxon>
        <taxon>Spermatophyta</taxon>
        <taxon>Magnoliopsida</taxon>
        <taxon>eudicotyledons</taxon>
        <taxon>Gunneridae</taxon>
        <taxon>Pentapetalae</taxon>
        <taxon>asterids</taxon>
        <taxon>lamiids</taxon>
        <taxon>Lamiales</taxon>
        <taxon>Pedaliaceae</taxon>
        <taxon>Sesamum</taxon>
    </lineage>
</organism>
<comment type="caution">
    <text evidence="13">The sequence shown here is derived from an EMBL/GenBank/DDBJ whole genome shotgun (WGS) entry which is preliminary data.</text>
</comment>